<dbReference type="PANTHER" id="PTHR30595:SF6">
    <property type="entry name" value="SCHLAFEN ALBA-2 DOMAIN-CONTAINING PROTEIN"/>
    <property type="match status" value="1"/>
</dbReference>
<sequence>MGKGTEPIDEAQQGATPGAAEGATASGHVHAGSMPGSAGLPTGASEPADPHPAGPASDADPKSTDSKLTFRAAEAAYATAGIAWDPGRPGDARATLLLSDQNPYAVKVMRFADEDETEVLDARTFSGSVIAQLDQTLAYLAPIISAPATGLLTAGRPSYPARAVREALLNAIIHRDYGYTGPVIVNVYPRHIDVISLGGLVGDLQINDLLNGICQPRNDALAGAFAELGIARGYGSGIRTIMREYRDQHISPQLRVAPSSVAVILPVVSGLVGVRDAESDAAAGAESGRGAGSGTGRPRTGAKIYRFPTGEALNAITPLKATPLTAAPVAPAAPAMPAAPTRDVPTRDLPAVPTSPGAAVVPEDLPAPVYARLDRSEVETTTLAYLIRRGIPLRRVEIQEPLNLTKNQMNYALNHLVESGQVLRLGSSRATQYVAAAGSAASMRS</sequence>
<evidence type="ECO:0000313" key="3">
    <source>
        <dbReference type="Proteomes" id="UP000588277"/>
    </source>
</evidence>
<protein>
    <submittedName>
        <fullName evidence="2">Crp/Fnr family transcriptional regulator</fullName>
    </submittedName>
</protein>
<dbReference type="Proteomes" id="UP000588277">
    <property type="component" value="Unassembled WGS sequence"/>
</dbReference>
<keyword evidence="3" id="KW-1185">Reference proteome</keyword>
<name>A0A7Y0F2V1_9BIFI</name>
<feature type="compositionally biased region" description="Low complexity" evidence="1">
    <location>
        <begin position="10"/>
        <end position="25"/>
    </location>
</feature>
<accession>A0A7Y0F2V1</accession>
<evidence type="ECO:0000256" key="1">
    <source>
        <dbReference type="SAM" id="MobiDB-lite"/>
    </source>
</evidence>
<dbReference type="PANTHER" id="PTHR30595">
    <property type="entry name" value="GLPR-RELATED TRANSCRIPTIONAL REPRESSOR"/>
    <property type="match status" value="1"/>
</dbReference>
<comment type="caution">
    <text evidence="2">The sequence shown here is derived from an EMBL/GenBank/DDBJ whole genome shotgun (WGS) entry which is preliminary data.</text>
</comment>
<dbReference type="EMBL" id="JAAIIH010000001">
    <property type="protein sequence ID" value="NMN00062.1"/>
    <property type="molecule type" value="Genomic_DNA"/>
</dbReference>
<reference evidence="2 3" key="1">
    <citation type="submission" date="2020-02" db="EMBL/GenBank/DDBJ databases">
        <title>Characterization of phylogenetic diversity of novel bifidobacterial species isolated in Czech ZOOs.</title>
        <authorList>
            <person name="Lugli G.A."/>
            <person name="Vera N.B."/>
            <person name="Ventura M."/>
        </authorList>
    </citation>
    <scope>NUCLEOTIDE SEQUENCE [LARGE SCALE GENOMIC DNA]</scope>
    <source>
        <strain evidence="2 3">DSM 109958</strain>
    </source>
</reference>
<dbReference type="AlphaFoldDB" id="A0A7Y0F2V1"/>
<feature type="region of interest" description="Disordered" evidence="1">
    <location>
        <begin position="1"/>
        <end position="65"/>
    </location>
</feature>
<organism evidence="2 3">
    <name type="scientific">Bifidobacterium moraviense</name>
    <dbReference type="NCBI Taxonomy" id="2675323"/>
    <lineage>
        <taxon>Bacteria</taxon>
        <taxon>Bacillati</taxon>
        <taxon>Actinomycetota</taxon>
        <taxon>Actinomycetes</taxon>
        <taxon>Bifidobacteriales</taxon>
        <taxon>Bifidobacteriaceae</taxon>
        <taxon>Bifidobacterium</taxon>
    </lineage>
</organism>
<gene>
    <name evidence="2" type="ORF">G1C96_0639</name>
</gene>
<dbReference type="Pfam" id="PF13749">
    <property type="entry name" value="HATPase_c_4"/>
    <property type="match status" value="1"/>
</dbReference>
<feature type="region of interest" description="Disordered" evidence="1">
    <location>
        <begin position="281"/>
        <end position="301"/>
    </location>
</feature>
<dbReference type="InterPro" id="IPR038475">
    <property type="entry name" value="RecG_C_sf"/>
</dbReference>
<proteinExistence type="predicted"/>
<dbReference type="Gene3D" id="3.30.565.60">
    <property type="match status" value="1"/>
</dbReference>
<evidence type="ECO:0000313" key="2">
    <source>
        <dbReference type="EMBL" id="NMN00062.1"/>
    </source>
</evidence>
<dbReference type="RefSeq" id="WP_169275180.1">
    <property type="nucleotide sequence ID" value="NZ_JAAIIH010000001.1"/>
</dbReference>